<protein>
    <submittedName>
        <fullName evidence="1">Uncharacterized protein</fullName>
    </submittedName>
</protein>
<reference evidence="1" key="1">
    <citation type="submission" date="2020-05" db="EMBL/GenBank/DDBJ databases">
        <title>Mycena genomes resolve the evolution of fungal bioluminescence.</title>
        <authorList>
            <person name="Tsai I.J."/>
        </authorList>
    </citation>
    <scope>NUCLEOTIDE SEQUENCE</scope>
    <source>
        <strain evidence="1">171206Taipei</strain>
    </source>
</reference>
<dbReference type="Proteomes" id="UP000636479">
    <property type="component" value="Unassembled WGS sequence"/>
</dbReference>
<dbReference type="OrthoDB" id="2863717at2759"/>
<accession>A0A8H6SPM2</accession>
<sequence length="358" mass="39765">MISALFSTMAFFSNLRLFEAQGITFTTASIDALSSLSAFSLELNHCSLLPRLSSFLSEFPAVKLPVVDLTLEKNGSSRWSYPGRWLAVMSPHVLQGLFIHDRSELEQAEISRFPVFPHVTRLKLPLDPADLDVIPSLLATAFPSVQSLDIDCEDRRTADSEISHYSPGLLFPHLTELQSPAEAAGFFLPLARPKRLTLHYSDAAPLLHSLATLPRGRLARTTHLQLSLDDWASGTLVTEILNHFPAMESLKLELTVNDDNATGSILALVMALPSFLPPALRSLWLHADVSGGWENDEVDNAGIPDTRVLHARLVARCPALRAVDINVPLFRLKWSESTGFEKELMGWKDYVYVDERDL</sequence>
<organism evidence="1 2">
    <name type="scientific">Mycena indigotica</name>
    <dbReference type="NCBI Taxonomy" id="2126181"/>
    <lineage>
        <taxon>Eukaryota</taxon>
        <taxon>Fungi</taxon>
        <taxon>Dikarya</taxon>
        <taxon>Basidiomycota</taxon>
        <taxon>Agaricomycotina</taxon>
        <taxon>Agaricomycetes</taxon>
        <taxon>Agaricomycetidae</taxon>
        <taxon>Agaricales</taxon>
        <taxon>Marasmiineae</taxon>
        <taxon>Mycenaceae</taxon>
        <taxon>Mycena</taxon>
    </lineage>
</organism>
<comment type="caution">
    <text evidence="1">The sequence shown here is derived from an EMBL/GenBank/DDBJ whole genome shotgun (WGS) entry which is preliminary data.</text>
</comment>
<evidence type="ECO:0000313" key="2">
    <source>
        <dbReference type="Proteomes" id="UP000636479"/>
    </source>
</evidence>
<gene>
    <name evidence="1" type="ORF">MIND_00581500</name>
</gene>
<dbReference type="EMBL" id="JACAZF010000005">
    <property type="protein sequence ID" value="KAF7303523.1"/>
    <property type="molecule type" value="Genomic_DNA"/>
</dbReference>
<dbReference type="GeneID" id="59345090"/>
<proteinExistence type="predicted"/>
<dbReference type="AlphaFoldDB" id="A0A8H6SPM2"/>
<dbReference type="RefSeq" id="XP_037220495.1">
    <property type="nucleotide sequence ID" value="XM_037362574.1"/>
</dbReference>
<evidence type="ECO:0000313" key="1">
    <source>
        <dbReference type="EMBL" id="KAF7303523.1"/>
    </source>
</evidence>
<keyword evidence="2" id="KW-1185">Reference proteome</keyword>
<name>A0A8H6SPM2_9AGAR</name>